<evidence type="ECO:0000313" key="3">
    <source>
        <dbReference type="Proteomes" id="UP001154095"/>
    </source>
</evidence>
<dbReference type="EMBL" id="OW659477">
    <property type="protein sequence ID" value="CAH2762095.1"/>
    <property type="molecule type" value="Genomic_DNA"/>
</dbReference>
<evidence type="ECO:0000313" key="1">
    <source>
        <dbReference type="EMBL" id="CAH2762075.1"/>
    </source>
</evidence>
<gene>
    <name evidence="2" type="ORF">ERYAMS2_01033</name>
    <name evidence="1" type="ORF">ERYAMS_00740</name>
</gene>
<name>A0AAU9VG44_9FIRM</name>
<reference evidence="2" key="1">
    <citation type="submission" date="2022-04" db="EMBL/GenBank/DDBJ databases">
        <authorList>
            <person name="Forde T."/>
        </authorList>
    </citation>
    <scope>NUCLEOTIDE SEQUENCE</scope>
    <source>
        <strain evidence="2">A18Y016a</strain>
        <strain evidence="1">A18Y020d</strain>
    </source>
</reference>
<keyword evidence="3" id="KW-1185">Reference proteome</keyword>
<dbReference type="Proteomes" id="UP001154095">
    <property type="component" value="Chromosome"/>
</dbReference>
<dbReference type="AlphaFoldDB" id="A0AAU9VG44"/>
<accession>A0AAU9VG44</accession>
<organism evidence="2 4">
    <name type="scientific">Erysipelothrix amsterdamensis</name>
    <dbReference type="NCBI Taxonomy" id="2929157"/>
    <lineage>
        <taxon>Bacteria</taxon>
        <taxon>Bacillati</taxon>
        <taxon>Bacillota</taxon>
        <taxon>Erysipelotrichia</taxon>
        <taxon>Erysipelotrichales</taxon>
        <taxon>Erysipelotrichaceae</taxon>
        <taxon>Erysipelothrix</taxon>
    </lineage>
</organism>
<dbReference type="EMBL" id="OW659496">
    <property type="protein sequence ID" value="CAH2762075.1"/>
    <property type="molecule type" value="Genomic_DNA"/>
</dbReference>
<dbReference type="RefSeq" id="WP_238000633.1">
    <property type="nucleotide sequence ID" value="NZ_OW659477.1"/>
</dbReference>
<protein>
    <submittedName>
        <fullName evidence="2">Uncharacterized protein</fullName>
    </submittedName>
</protein>
<evidence type="ECO:0000313" key="4">
    <source>
        <dbReference type="Proteomes" id="UP001154111"/>
    </source>
</evidence>
<proteinExistence type="predicted"/>
<evidence type="ECO:0000313" key="2">
    <source>
        <dbReference type="EMBL" id="CAH2762095.1"/>
    </source>
</evidence>
<sequence length="134" mass="15728">MLYYQVKEIKNEISVLCSSKIELNPNDVVVIPDYNNDPITGRVEKIVPPYQVLVSPIQPIEIIDKVNIKSWEQKTKKEIENRIIFDKMQAKISEIKMLEQLEKFALKDNEMAELFEQYRSENGKIINKDLDEDN</sequence>
<dbReference type="Proteomes" id="UP001154111">
    <property type="component" value="Chromosome"/>
</dbReference>